<feature type="domain" description="Methyltransferase" evidence="1">
    <location>
        <begin position="57"/>
        <end position="146"/>
    </location>
</feature>
<dbReference type="Proteomes" id="UP000614811">
    <property type="component" value="Unassembled WGS sequence"/>
</dbReference>
<evidence type="ECO:0000313" key="3">
    <source>
        <dbReference type="Proteomes" id="UP000614811"/>
    </source>
</evidence>
<dbReference type="Gene3D" id="3.40.50.150">
    <property type="entry name" value="Vaccinia Virus protein VP39"/>
    <property type="match status" value="1"/>
</dbReference>
<proteinExistence type="predicted"/>
<name>A0A918RVC1_9GAMM</name>
<dbReference type="SUPFAM" id="SSF53335">
    <property type="entry name" value="S-adenosyl-L-methionine-dependent methyltransferases"/>
    <property type="match status" value="1"/>
</dbReference>
<organism evidence="2 3">
    <name type="scientific">Arenicella chitinivorans</name>
    <dbReference type="NCBI Taxonomy" id="1329800"/>
    <lineage>
        <taxon>Bacteria</taxon>
        <taxon>Pseudomonadati</taxon>
        <taxon>Pseudomonadota</taxon>
        <taxon>Gammaproteobacteria</taxon>
        <taxon>Arenicellales</taxon>
        <taxon>Arenicellaceae</taxon>
        <taxon>Arenicella</taxon>
    </lineage>
</organism>
<evidence type="ECO:0000313" key="2">
    <source>
        <dbReference type="EMBL" id="GHA11366.1"/>
    </source>
</evidence>
<keyword evidence="3" id="KW-1185">Reference proteome</keyword>
<dbReference type="InterPro" id="IPR029063">
    <property type="entry name" value="SAM-dependent_MTases_sf"/>
</dbReference>
<reference evidence="2" key="2">
    <citation type="submission" date="2020-09" db="EMBL/GenBank/DDBJ databases">
        <authorList>
            <person name="Sun Q."/>
            <person name="Kim S."/>
        </authorList>
    </citation>
    <scope>NUCLEOTIDE SEQUENCE</scope>
    <source>
        <strain evidence="2">KCTC 12711</strain>
    </source>
</reference>
<dbReference type="EMBL" id="BMXA01000003">
    <property type="protein sequence ID" value="GHA11366.1"/>
    <property type="molecule type" value="Genomic_DNA"/>
</dbReference>
<comment type="caution">
    <text evidence="2">The sequence shown here is derived from an EMBL/GenBank/DDBJ whole genome shotgun (WGS) entry which is preliminary data.</text>
</comment>
<dbReference type="RefSeq" id="WP_189400744.1">
    <property type="nucleotide sequence ID" value="NZ_BMXA01000003.1"/>
</dbReference>
<protein>
    <recommendedName>
        <fullName evidence="1">Methyltransferase domain-containing protein</fullName>
    </recommendedName>
</protein>
<dbReference type="InterPro" id="IPR041698">
    <property type="entry name" value="Methyltransf_25"/>
</dbReference>
<dbReference type="CDD" id="cd02440">
    <property type="entry name" value="AdoMet_MTases"/>
    <property type="match status" value="1"/>
</dbReference>
<sequence>MTTDNSTQQISSWDTFWQNSDSAHAFSDSGANHPSIQTYWYTFFSELVNKPMPLQLLDLASGHGALIDMLRNSPQSEQIAVTCLDSSEAAIQHIGERFTDVKTVLGDAADTQFDDGQFDVVLSQFGIEYAGQRAFDEAVRTLAPQGTLRVLLHYTGGSIAGECRRNLALLTTLKESRFLPLAQAFFNAGFAAADGNDRRAYDQAGADLQPAMRSIENAVQQGGDLVAADFLEHLYLTTGKIHASFLNYDASELNNWLDAMQREADAYSVRMQSMLDAAIDEAQFHRLCERLHGQGLTLQQAGPLMPNDTNRPLAWALTAVKN</sequence>
<dbReference type="Pfam" id="PF13649">
    <property type="entry name" value="Methyltransf_25"/>
    <property type="match status" value="1"/>
</dbReference>
<reference evidence="2" key="1">
    <citation type="journal article" date="2014" name="Int. J. Syst. Evol. Microbiol.">
        <title>Complete genome sequence of Corynebacterium casei LMG S-19264T (=DSM 44701T), isolated from a smear-ripened cheese.</title>
        <authorList>
            <consortium name="US DOE Joint Genome Institute (JGI-PGF)"/>
            <person name="Walter F."/>
            <person name="Albersmeier A."/>
            <person name="Kalinowski J."/>
            <person name="Ruckert C."/>
        </authorList>
    </citation>
    <scope>NUCLEOTIDE SEQUENCE</scope>
    <source>
        <strain evidence="2">KCTC 12711</strain>
    </source>
</reference>
<gene>
    <name evidence="2" type="ORF">GCM10008090_21410</name>
</gene>
<dbReference type="AlphaFoldDB" id="A0A918RVC1"/>
<evidence type="ECO:0000259" key="1">
    <source>
        <dbReference type="Pfam" id="PF13649"/>
    </source>
</evidence>
<accession>A0A918RVC1</accession>